<dbReference type="WBParaSite" id="TMUE_0000001185.1">
    <property type="protein sequence ID" value="TMUE_0000001185.1"/>
    <property type="gene ID" value="WBGene00297095"/>
</dbReference>
<dbReference type="SUPFAM" id="SSF46458">
    <property type="entry name" value="Globin-like"/>
    <property type="match status" value="1"/>
</dbReference>
<dbReference type="PROSITE" id="PS01033">
    <property type="entry name" value="GLOBIN"/>
    <property type="match status" value="1"/>
</dbReference>
<evidence type="ECO:0000256" key="4">
    <source>
        <dbReference type="ARBA" id="ARBA00022723"/>
    </source>
</evidence>
<dbReference type="GO" id="GO:0020037">
    <property type="term" value="F:heme binding"/>
    <property type="evidence" value="ECO:0007669"/>
    <property type="project" value="InterPro"/>
</dbReference>
<dbReference type="PANTHER" id="PTHR47217">
    <property type="entry name" value="GLOBIN-LIKE PROTEIN"/>
    <property type="match status" value="1"/>
</dbReference>
<evidence type="ECO:0000259" key="8">
    <source>
        <dbReference type="PROSITE" id="PS01033"/>
    </source>
</evidence>
<organism evidence="9 10">
    <name type="scientific">Trichuris muris</name>
    <name type="common">Mouse whipworm</name>
    <dbReference type="NCBI Taxonomy" id="70415"/>
    <lineage>
        <taxon>Eukaryota</taxon>
        <taxon>Metazoa</taxon>
        <taxon>Ecdysozoa</taxon>
        <taxon>Nematoda</taxon>
        <taxon>Enoplea</taxon>
        <taxon>Dorylaimia</taxon>
        <taxon>Trichinellida</taxon>
        <taxon>Trichuridae</taxon>
        <taxon>Trichuris</taxon>
    </lineage>
</organism>
<evidence type="ECO:0000256" key="6">
    <source>
        <dbReference type="RuleBase" id="RU000356"/>
    </source>
</evidence>
<dbReference type="Proteomes" id="UP000046395">
    <property type="component" value="Unassembled WGS sequence"/>
</dbReference>
<dbReference type="InterPro" id="IPR009050">
    <property type="entry name" value="Globin-like_sf"/>
</dbReference>
<keyword evidence="4" id="KW-0479">Metal-binding</keyword>
<sequence length="161" mass="18462">MLSNVLVALLALSFAAVGTYASSASIVKDQVSRIEVNEENGGKLYETFFTVKPEFHKFFDLQHAPEGKDIVHNQRFKTLGKLFLEKFKRIVMACEDEEKLKEELKGLKLDHDPRHVGLTELKGAKPILLKFMEQQVGMNDEQKKAWAEMFKKFETVYSSLH</sequence>
<dbReference type="GO" id="GO:0005344">
    <property type="term" value="F:oxygen carrier activity"/>
    <property type="evidence" value="ECO:0007669"/>
    <property type="project" value="UniProtKB-KW"/>
</dbReference>
<reference evidence="9" key="1">
    <citation type="submission" date="2013-11" db="EMBL/GenBank/DDBJ databases">
        <authorList>
            <person name="Aslett M."/>
        </authorList>
    </citation>
    <scope>NUCLEOTIDE SEQUENCE [LARGE SCALE GENOMIC DNA]</scope>
    <source>
        <strain evidence="9">Edinburgh</strain>
    </source>
</reference>
<evidence type="ECO:0000256" key="5">
    <source>
        <dbReference type="ARBA" id="ARBA00023004"/>
    </source>
</evidence>
<evidence type="ECO:0000256" key="2">
    <source>
        <dbReference type="ARBA" id="ARBA00022617"/>
    </source>
</evidence>
<keyword evidence="9" id="KW-1185">Reference proteome</keyword>
<dbReference type="GO" id="GO:0019825">
    <property type="term" value="F:oxygen binding"/>
    <property type="evidence" value="ECO:0007669"/>
    <property type="project" value="InterPro"/>
</dbReference>
<evidence type="ECO:0000256" key="3">
    <source>
        <dbReference type="ARBA" id="ARBA00022621"/>
    </source>
</evidence>
<dbReference type="WBParaSite" id="TMUE_1000005934.1">
    <property type="protein sequence ID" value="TMUE_1000005934.1"/>
    <property type="gene ID" value="WBGene00288428"/>
</dbReference>
<dbReference type="AlphaFoldDB" id="A0A5S6Q1R4"/>
<feature type="chain" id="PRO_5044624248" evidence="7">
    <location>
        <begin position="22"/>
        <end position="161"/>
    </location>
</feature>
<accession>A0A5S6Q1R4</accession>
<dbReference type="InterPro" id="IPR000971">
    <property type="entry name" value="Globin"/>
</dbReference>
<dbReference type="InterPro" id="IPR012292">
    <property type="entry name" value="Globin/Proto"/>
</dbReference>
<feature type="domain" description="Globin" evidence="8">
    <location>
        <begin position="18"/>
        <end position="161"/>
    </location>
</feature>
<keyword evidence="2 6" id="KW-0349">Heme</keyword>
<evidence type="ECO:0000256" key="1">
    <source>
        <dbReference type="ARBA" id="ARBA00022448"/>
    </source>
</evidence>
<dbReference type="CDD" id="cd01040">
    <property type="entry name" value="Mb-like"/>
    <property type="match status" value="1"/>
</dbReference>
<keyword evidence="7" id="KW-0732">Signal</keyword>
<feature type="signal peptide" evidence="7">
    <location>
        <begin position="1"/>
        <end position="21"/>
    </location>
</feature>
<dbReference type="Pfam" id="PF00042">
    <property type="entry name" value="Globin"/>
    <property type="match status" value="1"/>
</dbReference>
<protein>
    <submittedName>
        <fullName evidence="10 11">Globin family profile domain-containing protein</fullName>
    </submittedName>
</protein>
<keyword evidence="1 6" id="KW-0813">Transport</keyword>
<keyword evidence="5" id="KW-0408">Iron</keyword>
<reference evidence="10 11" key="3">
    <citation type="submission" date="2019-12" db="UniProtKB">
        <authorList>
            <consortium name="WormBaseParasite"/>
        </authorList>
    </citation>
    <scope>IDENTIFICATION</scope>
</reference>
<dbReference type="GO" id="GO:0046872">
    <property type="term" value="F:metal ion binding"/>
    <property type="evidence" value="ECO:0007669"/>
    <property type="project" value="UniProtKB-KW"/>
</dbReference>
<dbReference type="PANTHER" id="PTHR47217:SF1">
    <property type="entry name" value="GLOBIN-LIKE PROTEIN"/>
    <property type="match status" value="1"/>
</dbReference>
<evidence type="ECO:0000256" key="7">
    <source>
        <dbReference type="SAM" id="SignalP"/>
    </source>
</evidence>
<evidence type="ECO:0000313" key="11">
    <source>
        <dbReference type="WBParaSite" id="TMUE_1000005934.1"/>
    </source>
</evidence>
<comment type="similarity">
    <text evidence="6">Belongs to the globin family.</text>
</comment>
<evidence type="ECO:0000313" key="9">
    <source>
        <dbReference type="Proteomes" id="UP000046395"/>
    </source>
</evidence>
<reference evidence="9" key="2">
    <citation type="submission" date="2014-03" db="EMBL/GenBank/DDBJ databases">
        <title>The whipworm genome and dual-species transcriptomics of an intimate host-pathogen interaction.</title>
        <authorList>
            <person name="Foth B.J."/>
            <person name="Tsai I.J."/>
            <person name="Reid A.J."/>
            <person name="Bancroft A.J."/>
            <person name="Nichol S."/>
            <person name="Tracey A."/>
            <person name="Holroyd N."/>
            <person name="Cotton J.A."/>
            <person name="Stanley E.J."/>
            <person name="Zarowiecki M."/>
            <person name="Liu J.Z."/>
            <person name="Huckvale T."/>
            <person name="Cooper P.J."/>
            <person name="Grencis R.K."/>
            <person name="Berriman M."/>
        </authorList>
    </citation>
    <scope>NUCLEOTIDE SEQUENCE [LARGE SCALE GENOMIC DNA]</scope>
    <source>
        <strain evidence="9">Edinburgh</strain>
    </source>
</reference>
<keyword evidence="3 6" id="KW-0561">Oxygen transport</keyword>
<evidence type="ECO:0000313" key="10">
    <source>
        <dbReference type="WBParaSite" id="TMUE_0000001185.1"/>
    </source>
</evidence>
<dbReference type="Gene3D" id="1.10.490.10">
    <property type="entry name" value="Globins"/>
    <property type="match status" value="1"/>
</dbReference>
<name>A0A5S6Q1R4_TRIMR</name>
<proteinExistence type="inferred from homology"/>
<dbReference type="InterPro" id="IPR044399">
    <property type="entry name" value="Mb-like_M"/>
</dbReference>